<reference evidence="1 2" key="1">
    <citation type="submission" date="2014-08" db="EMBL/GenBank/DDBJ databases">
        <title>Genomic and Phenotypic Diversity of Colwellia psychrerythraea strains from Disparate Marine Basins.</title>
        <authorList>
            <person name="Techtmann S.M."/>
            <person name="Stelling S.C."/>
            <person name="Utturkar S.M."/>
            <person name="Alshibli N."/>
            <person name="Harris A."/>
            <person name="Brown S.D."/>
            <person name="Hazen T.C."/>
        </authorList>
    </citation>
    <scope>NUCLEOTIDE SEQUENCE [LARGE SCALE GENOMIC DNA]</scope>
    <source>
        <strain evidence="1 2">ND2E</strain>
    </source>
</reference>
<proteinExistence type="predicted"/>
<dbReference type="AlphaFoldDB" id="A0A099KAC9"/>
<dbReference type="EMBL" id="JQED01000055">
    <property type="protein sequence ID" value="KGJ87032.1"/>
    <property type="molecule type" value="Genomic_DNA"/>
</dbReference>
<evidence type="ECO:0000313" key="2">
    <source>
        <dbReference type="Proteomes" id="UP000029843"/>
    </source>
</evidence>
<sequence>MSVNFELTVKLLNQSVTKLLENRRLHGVLLPNEGESINKAVHKLSQNLSCEQVLLEKEYLVITINKLCLTEAVLVRDNFSNCLEFITERKLQKSSSSPVKHSTASNSNDVAIGKVAHIARSNISPIRLTEIRQKLAHALEPAETKKERVKSTLNKLAVAKKPAKKSILPKIKTGIKTKRA</sequence>
<organism evidence="1 2">
    <name type="scientific">Colwellia psychrerythraea</name>
    <name type="common">Vibrio psychroerythus</name>
    <dbReference type="NCBI Taxonomy" id="28229"/>
    <lineage>
        <taxon>Bacteria</taxon>
        <taxon>Pseudomonadati</taxon>
        <taxon>Pseudomonadota</taxon>
        <taxon>Gammaproteobacteria</taxon>
        <taxon>Alteromonadales</taxon>
        <taxon>Colwelliaceae</taxon>
        <taxon>Colwellia</taxon>
    </lineage>
</organism>
<dbReference type="PATRIC" id="fig|28229.4.peg.3922"/>
<comment type="caution">
    <text evidence="1">The sequence shown here is derived from an EMBL/GenBank/DDBJ whole genome shotgun (WGS) entry which is preliminary data.</text>
</comment>
<protein>
    <submittedName>
        <fullName evidence="1">Uncharacterized protein</fullName>
    </submittedName>
</protein>
<gene>
    <name evidence="1" type="ORF">ND2E_0439</name>
</gene>
<dbReference type="Proteomes" id="UP000029843">
    <property type="component" value="Unassembled WGS sequence"/>
</dbReference>
<accession>A0A099KAC9</accession>
<evidence type="ECO:0000313" key="1">
    <source>
        <dbReference type="EMBL" id="KGJ87032.1"/>
    </source>
</evidence>
<name>A0A099KAC9_COLPS</name>